<proteinExistence type="predicted"/>
<organism evidence="1 2">
    <name type="scientific">Chaenocephalus aceratus</name>
    <name type="common">Blackfin icefish</name>
    <name type="synonym">Chaenichthys aceratus</name>
    <dbReference type="NCBI Taxonomy" id="36190"/>
    <lineage>
        <taxon>Eukaryota</taxon>
        <taxon>Metazoa</taxon>
        <taxon>Chordata</taxon>
        <taxon>Craniata</taxon>
        <taxon>Vertebrata</taxon>
        <taxon>Euteleostomi</taxon>
        <taxon>Actinopterygii</taxon>
        <taxon>Neopterygii</taxon>
        <taxon>Teleostei</taxon>
        <taxon>Neoteleostei</taxon>
        <taxon>Acanthomorphata</taxon>
        <taxon>Eupercaria</taxon>
        <taxon>Perciformes</taxon>
        <taxon>Notothenioidei</taxon>
        <taxon>Channichthyidae</taxon>
        <taxon>Chaenocephalus</taxon>
    </lineage>
</organism>
<protein>
    <submittedName>
        <fullName evidence="1">Uncharacterized protein</fullName>
    </submittedName>
</protein>
<gene>
    <name evidence="1" type="ORF">KUCAC02_005821</name>
</gene>
<dbReference type="Proteomes" id="UP001057452">
    <property type="component" value="Chromosome 13"/>
</dbReference>
<reference evidence="1" key="1">
    <citation type="submission" date="2022-05" db="EMBL/GenBank/DDBJ databases">
        <title>Chromosome-level genome of Chaenocephalus aceratus.</title>
        <authorList>
            <person name="Park H."/>
        </authorList>
    </citation>
    <scope>NUCLEOTIDE SEQUENCE</scope>
    <source>
        <strain evidence="1">KU_202001</strain>
    </source>
</reference>
<dbReference type="EMBL" id="CM043797">
    <property type="protein sequence ID" value="KAI4815686.1"/>
    <property type="molecule type" value="Genomic_DNA"/>
</dbReference>
<name>A0ACB9WR84_CHAAC</name>
<feature type="non-terminal residue" evidence="1">
    <location>
        <position position="1"/>
    </location>
</feature>
<keyword evidence="2" id="KW-1185">Reference proteome</keyword>
<comment type="caution">
    <text evidence="1">The sequence shown here is derived from an EMBL/GenBank/DDBJ whole genome shotgun (WGS) entry which is preliminary data.</text>
</comment>
<sequence length="58" mass="6299">SSKFYIPPFQLQLGGSYSAQLKKLSETEAPAVFQRAAAELHVQSLGFTLEECPRAEAG</sequence>
<evidence type="ECO:0000313" key="1">
    <source>
        <dbReference type="EMBL" id="KAI4815686.1"/>
    </source>
</evidence>
<feature type="non-terminal residue" evidence="1">
    <location>
        <position position="58"/>
    </location>
</feature>
<evidence type="ECO:0000313" key="2">
    <source>
        <dbReference type="Proteomes" id="UP001057452"/>
    </source>
</evidence>
<accession>A0ACB9WR84</accession>